<reference evidence="2" key="1">
    <citation type="submission" date="2021-04" db="EMBL/GenBank/DDBJ databases">
        <authorList>
            <person name="Tunstrom K."/>
        </authorList>
    </citation>
    <scope>NUCLEOTIDE SEQUENCE</scope>
</reference>
<feature type="domain" description="Integrase zinc-binding" evidence="1">
    <location>
        <begin position="385"/>
        <end position="437"/>
    </location>
</feature>
<dbReference type="OrthoDB" id="8033604at2759"/>
<dbReference type="InterPro" id="IPR008042">
    <property type="entry name" value="Retrotrans_Pao"/>
</dbReference>
<organism evidence="2 3">
    <name type="scientific">Parnassius apollo</name>
    <name type="common">Apollo butterfly</name>
    <name type="synonym">Papilio apollo</name>
    <dbReference type="NCBI Taxonomy" id="110799"/>
    <lineage>
        <taxon>Eukaryota</taxon>
        <taxon>Metazoa</taxon>
        <taxon>Ecdysozoa</taxon>
        <taxon>Arthropoda</taxon>
        <taxon>Hexapoda</taxon>
        <taxon>Insecta</taxon>
        <taxon>Pterygota</taxon>
        <taxon>Neoptera</taxon>
        <taxon>Endopterygota</taxon>
        <taxon>Lepidoptera</taxon>
        <taxon>Glossata</taxon>
        <taxon>Ditrysia</taxon>
        <taxon>Papilionoidea</taxon>
        <taxon>Papilionidae</taxon>
        <taxon>Parnassiinae</taxon>
        <taxon>Parnassini</taxon>
        <taxon>Parnassius</taxon>
        <taxon>Parnassius</taxon>
    </lineage>
</organism>
<dbReference type="PANTHER" id="PTHR47331">
    <property type="entry name" value="PHD-TYPE DOMAIN-CONTAINING PROTEIN"/>
    <property type="match status" value="1"/>
</dbReference>
<accession>A0A8S3WV73</accession>
<dbReference type="InterPro" id="IPR041588">
    <property type="entry name" value="Integrase_H2C2"/>
</dbReference>
<evidence type="ECO:0000259" key="1">
    <source>
        <dbReference type="Pfam" id="PF17921"/>
    </source>
</evidence>
<dbReference type="Proteomes" id="UP000691718">
    <property type="component" value="Unassembled WGS sequence"/>
</dbReference>
<dbReference type="AlphaFoldDB" id="A0A8S3WV73"/>
<dbReference type="PANTHER" id="PTHR47331:SF8">
    <property type="match status" value="1"/>
</dbReference>
<comment type="caution">
    <text evidence="2">The sequence shown here is derived from an EMBL/GenBank/DDBJ whole genome shotgun (WGS) entry which is preliminary data.</text>
</comment>
<keyword evidence="3" id="KW-1185">Reference proteome</keyword>
<proteinExistence type="predicted"/>
<evidence type="ECO:0000313" key="2">
    <source>
        <dbReference type="EMBL" id="CAG4978222.1"/>
    </source>
</evidence>
<protein>
    <submittedName>
        <fullName evidence="2">(apollo) hypothetical protein</fullName>
    </submittedName>
</protein>
<gene>
    <name evidence="2" type="ORF">PAPOLLO_LOCUS9586</name>
</gene>
<dbReference type="EMBL" id="CAJQZP010000693">
    <property type="protein sequence ID" value="CAG4978222.1"/>
    <property type="molecule type" value="Genomic_DNA"/>
</dbReference>
<sequence length="469" mass="53752">MLSNISKLFDPLGWLSPSTIKAKLLFQRLWSEHTEWDQLLSPDIQHEWSKLKEELKNISKIKIPRWVGNTQSLVQLHGFADASERAYAAVIYIKTYNEHKKPRIHLIAAKTKLAPQKKRITLPRLELCGAVLLSKLMQKVIVSMSLAQDKLQIHGWTDSMVVLGWIHGNTARWKTYVANRVNEIIKVIPSSCWRHTKSEHNAADCATRGLSPSQLLSYSLWWNGPSWLKENKEYPPEKYEAPEFELKTKPRICAAETTHSPFISKLLYKYSSVTKATRVLCRVLRFITNARERVRDNSNFYPSYITVNEIKYATKLIIKSIQLDNFAQEIEQLKRNGNISRKSAIISLNPFLDKDGILRMKGRLQHSTLPTTSKQPIVLPYHSRLTDLLILEAHHTTLHGGVKLTLAYIRNKYWIISGQRAVKKIIGRCTTCVRLNTQKRTQIMGDLPTPRVVPSRPFTHTGGGLYGTC</sequence>
<name>A0A8S3WV73_PARAO</name>
<evidence type="ECO:0000313" key="3">
    <source>
        <dbReference type="Proteomes" id="UP000691718"/>
    </source>
</evidence>
<dbReference type="Pfam" id="PF05380">
    <property type="entry name" value="Peptidase_A17"/>
    <property type="match status" value="1"/>
</dbReference>
<dbReference type="Pfam" id="PF17921">
    <property type="entry name" value="Integrase_H2C2"/>
    <property type="match status" value="1"/>
</dbReference>